<keyword evidence="2" id="KW-0663">Pyridoxal phosphate</keyword>
<dbReference type="InterPro" id="IPR015422">
    <property type="entry name" value="PyrdxlP-dep_Trfase_small"/>
</dbReference>
<dbReference type="Pfam" id="PF01041">
    <property type="entry name" value="DegT_DnrJ_EryC1"/>
    <property type="match status" value="1"/>
</dbReference>
<sequence length="365" mass="38986">MIPISTVQLGSDVERAVLEVLRSGHLAQGAKVAEFEREFAALCGVPHAVAVSNGSIALTAALQGLGLGAGDEVLTSPFTFIATVNAVLATGARVRFADIRADDFALDPSAVKDAVTGSTKVLMPVHLFGQTADMDPLLAVAADHGLRLVEDAAQAHGAGYRGRTAGSFGVGCFSFYATKNLTTGEGGMITTADDELADRLRVLRNQGMRARYQYEMVGHNYRMTDLAAAVGLPQLARYPEQVRRRRANADRLTERLRDVPGLVVPEVLPGREHVWHQYTVLVTEDAAVDRDALGAGLAERGVGSGIYYPKLAHEYPAYAEHPLVEVADTPVAARIARQCLALPVHAALTDDEVERVADAVRDVLS</sequence>
<gene>
    <name evidence="3" type="ORF">KDL28_22930</name>
</gene>
<protein>
    <submittedName>
        <fullName evidence="3">DegT/DnrJ/EryC1/StrS family aminotransferase</fullName>
    </submittedName>
</protein>
<dbReference type="EMBL" id="JAGSOV010000048">
    <property type="protein sequence ID" value="MCO1657921.1"/>
    <property type="molecule type" value="Genomic_DNA"/>
</dbReference>
<evidence type="ECO:0000313" key="3">
    <source>
        <dbReference type="EMBL" id="MCO1657921.1"/>
    </source>
</evidence>
<dbReference type="PANTHER" id="PTHR30244">
    <property type="entry name" value="TRANSAMINASE"/>
    <property type="match status" value="1"/>
</dbReference>
<dbReference type="RefSeq" id="WP_252441613.1">
    <property type="nucleotide sequence ID" value="NZ_JAGSOV010000048.1"/>
</dbReference>
<comment type="cofactor">
    <cofactor evidence="1">
        <name>pyridoxal 5'-phosphate</name>
        <dbReference type="ChEBI" id="CHEBI:597326"/>
    </cofactor>
</comment>
<evidence type="ECO:0000256" key="1">
    <source>
        <dbReference type="ARBA" id="ARBA00001933"/>
    </source>
</evidence>
<evidence type="ECO:0000256" key="2">
    <source>
        <dbReference type="RuleBase" id="RU004508"/>
    </source>
</evidence>
<keyword evidence="3" id="KW-0808">Transferase</keyword>
<dbReference type="CDD" id="cd00616">
    <property type="entry name" value="AHBA_syn"/>
    <property type="match status" value="1"/>
</dbReference>
<dbReference type="SUPFAM" id="SSF53383">
    <property type="entry name" value="PLP-dependent transferases"/>
    <property type="match status" value="1"/>
</dbReference>
<dbReference type="Gene3D" id="3.90.1150.10">
    <property type="entry name" value="Aspartate Aminotransferase, domain 1"/>
    <property type="match status" value="1"/>
</dbReference>
<dbReference type="GO" id="GO:0008483">
    <property type="term" value="F:transaminase activity"/>
    <property type="evidence" value="ECO:0007669"/>
    <property type="project" value="UniProtKB-KW"/>
</dbReference>
<dbReference type="PANTHER" id="PTHR30244:SF34">
    <property type="entry name" value="DTDP-4-AMINO-4,6-DIDEOXYGALACTOSE TRANSAMINASE"/>
    <property type="match status" value="1"/>
</dbReference>
<organism evidence="3 4">
    <name type="scientific">Pseudonocardia humida</name>
    <dbReference type="NCBI Taxonomy" id="2800819"/>
    <lineage>
        <taxon>Bacteria</taxon>
        <taxon>Bacillati</taxon>
        <taxon>Actinomycetota</taxon>
        <taxon>Actinomycetes</taxon>
        <taxon>Pseudonocardiales</taxon>
        <taxon>Pseudonocardiaceae</taxon>
        <taxon>Pseudonocardia</taxon>
    </lineage>
</organism>
<dbReference type="InterPro" id="IPR015424">
    <property type="entry name" value="PyrdxlP-dep_Trfase"/>
</dbReference>
<keyword evidence="4" id="KW-1185">Reference proteome</keyword>
<dbReference type="InterPro" id="IPR000653">
    <property type="entry name" value="DegT/StrS_aminotransferase"/>
</dbReference>
<dbReference type="InterPro" id="IPR015421">
    <property type="entry name" value="PyrdxlP-dep_Trfase_major"/>
</dbReference>
<name>A0ABT1A4R2_9PSEU</name>
<comment type="similarity">
    <text evidence="2">Belongs to the DegT/DnrJ/EryC1 family.</text>
</comment>
<comment type="caution">
    <text evidence="3">The sequence shown here is derived from an EMBL/GenBank/DDBJ whole genome shotgun (WGS) entry which is preliminary data.</text>
</comment>
<keyword evidence="3" id="KW-0032">Aminotransferase</keyword>
<reference evidence="3" key="1">
    <citation type="submission" date="2021-04" db="EMBL/GenBank/DDBJ databases">
        <title>Pseudonocardia sp. nov., isolated from sandy soil of mangrove forest.</title>
        <authorList>
            <person name="Zan Z."/>
            <person name="Huang R."/>
            <person name="Liu W."/>
        </authorList>
    </citation>
    <scope>NUCLEOTIDE SEQUENCE</scope>
    <source>
        <strain evidence="3">S2-4</strain>
    </source>
</reference>
<evidence type="ECO:0000313" key="4">
    <source>
        <dbReference type="Proteomes" id="UP001165283"/>
    </source>
</evidence>
<proteinExistence type="inferred from homology"/>
<dbReference type="Gene3D" id="3.40.640.10">
    <property type="entry name" value="Type I PLP-dependent aspartate aminotransferase-like (Major domain)"/>
    <property type="match status" value="1"/>
</dbReference>
<accession>A0ABT1A4R2</accession>
<dbReference type="Proteomes" id="UP001165283">
    <property type="component" value="Unassembled WGS sequence"/>
</dbReference>
<dbReference type="PIRSF" id="PIRSF000390">
    <property type="entry name" value="PLP_StrS"/>
    <property type="match status" value="1"/>
</dbReference>